<evidence type="ECO:0000313" key="2">
    <source>
        <dbReference type="EMBL" id="SIS81564.1"/>
    </source>
</evidence>
<dbReference type="PANTHER" id="PTHR36930">
    <property type="entry name" value="METAL-SULFUR CLUSTER BIOSYNTHESIS PROTEINS YUAD-RELATED"/>
    <property type="match status" value="1"/>
</dbReference>
<dbReference type="OrthoDB" id="9808413at2"/>
<dbReference type="Proteomes" id="UP000186684">
    <property type="component" value="Unassembled WGS sequence"/>
</dbReference>
<organism evidence="2 3">
    <name type="scientific">Roseivivax lentus</name>
    <dbReference type="NCBI Taxonomy" id="633194"/>
    <lineage>
        <taxon>Bacteria</taxon>
        <taxon>Pseudomonadati</taxon>
        <taxon>Pseudomonadota</taxon>
        <taxon>Alphaproteobacteria</taxon>
        <taxon>Rhodobacterales</taxon>
        <taxon>Roseobacteraceae</taxon>
        <taxon>Roseivivax</taxon>
    </lineage>
</organism>
<keyword evidence="3" id="KW-1185">Reference proteome</keyword>
<dbReference type="GO" id="GO:0003824">
    <property type="term" value="F:catalytic activity"/>
    <property type="evidence" value="ECO:0007669"/>
    <property type="project" value="InterPro"/>
</dbReference>
<dbReference type="SUPFAM" id="SSF50800">
    <property type="entry name" value="PK beta-barrel domain-like"/>
    <property type="match status" value="1"/>
</dbReference>
<evidence type="ECO:0000313" key="3">
    <source>
        <dbReference type="Proteomes" id="UP000186684"/>
    </source>
</evidence>
<dbReference type="InterPro" id="IPR005302">
    <property type="entry name" value="MoCF_Sase_C"/>
</dbReference>
<dbReference type="PROSITE" id="PS51340">
    <property type="entry name" value="MOSC"/>
    <property type="match status" value="1"/>
</dbReference>
<accession>A0A1N7M654</accession>
<feature type="domain" description="MOSC" evidence="1">
    <location>
        <begin position="28"/>
        <end position="183"/>
    </location>
</feature>
<dbReference type="AlphaFoldDB" id="A0A1N7M654"/>
<dbReference type="STRING" id="633194.SAMN05421759_10414"/>
<dbReference type="InterPro" id="IPR052716">
    <property type="entry name" value="MOSC_domain"/>
</dbReference>
<gene>
    <name evidence="2" type="ORF">SAMN05421759_10414</name>
</gene>
<dbReference type="RefSeq" id="WP_076447194.1">
    <property type="nucleotide sequence ID" value="NZ_FTOQ01000004.1"/>
</dbReference>
<dbReference type="InterPro" id="IPR011037">
    <property type="entry name" value="Pyrv_Knase-like_insert_dom_sf"/>
</dbReference>
<sequence>MPALKPTDFTARIVWLGRVSDATKDIRSAPEDSIALDWDGVPGDTHGGLNRPSCSRLLSQYPRGTEIRNVRQLSILSAEDLAEIATRIGLADMPPEWLGATMVIEGLPDLSHVPPSSRLQLEDGGMLVVDMENRPCHLPARVIAETAPDAAKGFKTAAKGRRGVTAWVERPGVLTLGGTLRLHVPDQPLWAHHEALGNG</sequence>
<dbReference type="Gene3D" id="2.40.33.20">
    <property type="entry name" value="PK beta-barrel domain-like"/>
    <property type="match status" value="1"/>
</dbReference>
<dbReference type="PANTHER" id="PTHR36930:SF1">
    <property type="entry name" value="MOSC DOMAIN-CONTAINING PROTEIN"/>
    <property type="match status" value="1"/>
</dbReference>
<reference evidence="3" key="1">
    <citation type="submission" date="2017-01" db="EMBL/GenBank/DDBJ databases">
        <authorList>
            <person name="Varghese N."/>
            <person name="Submissions S."/>
        </authorList>
    </citation>
    <scope>NUCLEOTIDE SEQUENCE [LARGE SCALE GENOMIC DNA]</scope>
    <source>
        <strain evidence="3">DSM 29430</strain>
    </source>
</reference>
<dbReference type="EMBL" id="FTOQ01000004">
    <property type="protein sequence ID" value="SIS81564.1"/>
    <property type="molecule type" value="Genomic_DNA"/>
</dbReference>
<dbReference type="GO" id="GO:0030151">
    <property type="term" value="F:molybdenum ion binding"/>
    <property type="evidence" value="ECO:0007669"/>
    <property type="project" value="InterPro"/>
</dbReference>
<protein>
    <submittedName>
        <fullName evidence="2">MOSC domain-containing protein</fullName>
    </submittedName>
</protein>
<name>A0A1N7M654_9RHOB</name>
<evidence type="ECO:0000259" key="1">
    <source>
        <dbReference type="PROSITE" id="PS51340"/>
    </source>
</evidence>
<proteinExistence type="predicted"/>
<dbReference type="GO" id="GO:0030170">
    <property type="term" value="F:pyridoxal phosphate binding"/>
    <property type="evidence" value="ECO:0007669"/>
    <property type="project" value="InterPro"/>
</dbReference>
<dbReference type="Pfam" id="PF03473">
    <property type="entry name" value="MOSC"/>
    <property type="match status" value="1"/>
</dbReference>